<comment type="caution">
    <text evidence="2">The sequence shown here is derived from an EMBL/GenBank/DDBJ whole genome shotgun (WGS) entry which is preliminary data.</text>
</comment>
<evidence type="ECO:0000313" key="2">
    <source>
        <dbReference type="EMBL" id="NDV88113.1"/>
    </source>
</evidence>
<proteinExistence type="predicted"/>
<dbReference type="Pfam" id="PF09361">
    <property type="entry name" value="Phasin_2"/>
    <property type="match status" value="1"/>
</dbReference>
<dbReference type="EMBL" id="JAAAMJ010000013">
    <property type="protein sequence ID" value="NDV88113.1"/>
    <property type="molecule type" value="Genomic_DNA"/>
</dbReference>
<sequence length="135" mass="14985">MTSYEDATRTSKSAVDSTLDSLTVVTKGLQQIATETSEFGKRSYEHQMAMLEKLLQARSMDKTFELQGDFAKSIYQSWVSQTTKFGEIYADMAREACKPLEQIALGSYGRGVEYTRENSETAAKVAKADETQVAA</sequence>
<keyword evidence="3" id="KW-1185">Reference proteome</keyword>
<protein>
    <submittedName>
        <fullName evidence="2">Phasin family protein</fullName>
    </submittedName>
</protein>
<feature type="domain" description="Phasin" evidence="1">
    <location>
        <begin position="6"/>
        <end position="102"/>
    </location>
</feature>
<dbReference type="InterPro" id="IPR018968">
    <property type="entry name" value="Phasin"/>
</dbReference>
<evidence type="ECO:0000313" key="3">
    <source>
        <dbReference type="Proteomes" id="UP000476332"/>
    </source>
</evidence>
<accession>A0A6L9MJV7</accession>
<organism evidence="2 3">
    <name type="scientific">Aurantimonas aggregata</name>
    <dbReference type="NCBI Taxonomy" id="2047720"/>
    <lineage>
        <taxon>Bacteria</taxon>
        <taxon>Pseudomonadati</taxon>
        <taxon>Pseudomonadota</taxon>
        <taxon>Alphaproteobacteria</taxon>
        <taxon>Hyphomicrobiales</taxon>
        <taxon>Aurantimonadaceae</taxon>
        <taxon>Aurantimonas</taxon>
    </lineage>
</organism>
<reference evidence="2 3" key="1">
    <citation type="submission" date="2020-01" db="EMBL/GenBank/DDBJ databases">
        <title>Genomes of bacteria type strains.</title>
        <authorList>
            <person name="Chen J."/>
            <person name="Zhu S."/>
            <person name="Chen J."/>
        </authorList>
    </citation>
    <scope>NUCLEOTIDE SEQUENCE [LARGE SCALE GENOMIC DNA]</scope>
    <source>
        <strain evidence="2 3">KCTC 52919</strain>
    </source>
</reference>
<gene>
    <name evidence="2" type="ORF">GTW51_15535</name>
</gene>
<dbReference type="AlphaFoldDB" id="A0A6L9MJV7"/>
<evidence type="ECO:0000259" key="1">
    <source>
        <dbReference type="Pfam" id="PF09361"/>
    </source>
</evidence>
<dbReference type="Proteomes" id="UP000476332">
    <property type="component" value="Unassembled WGS sequence"/>
</dbReference>
<name>A0A6L9MJV7_9HYPH</name>